<gene>
    <name evidence="1" type="ORF">SVUK_LOCUS11080</name>
</gene>
<dbReference type="InterPro" id="IPR053014">
    <property type="entry name" value="Cuticle_assoc_divergent"/>
</dbReference>
<dbReference type="PANTHER" id="PTHR46339">
    <property type="entry name" value="PROTEIN CBG15282-RELATED"/>
    <property type="match status" value="1"/>
</dbReference>
<name>A0A3P7L9T8_STRVU</name>
<dbReference type="InterPro" id="IPR028150">
    <property type="entry name" value="Lustrin_cystein"/>
</dbReference>
<dbReference type="SMART" id="SM00289">
    <property type="entry name" value="WR1"/>
    <property type="match status" value="2"/>
</dbReference>
<reference evidence="1 2" key="1">
    <citation type="submission" date="2018-11" db="EMBL/GenBank/DDBJ databases">
        <authorList>
            <consortium name="Pathogen Informatics"/>
        </authorList>
    </citation>
    <scope>NUCLEOTIDE SEQUENCE [LARGE SCALE GENOMIC DNA]</scope>
</reference>
<protein>
    <recommendedName>
        <fullName evidence="3">EB domain-containing protein</fullName>
    </recommendedName>
</protein>
<dbReference type="PANTHER" id="PTHR46339:SF3">
    <property type="entry name" value="PROTEIN CBG06944"/>
    <property type="match status" value="1"/>
</dbReference>
<dbReference type="EMBL" id="UYYB01096312">
    <property type="protein sequence ID" value="VDM76082.1"/>
    <property type="molecule type" value="Genomic_DNA"/>
</dbReference>
<dbReference type="Pfam" id="PF14625">
    <property type="entry name" value="Lustrin_cystein"/>
    <property type="match status" value="2"/>
</dbReference>
<accession>A0A3P7L9T8</accession>
<proteinExistence type="predicted"/>
<keyword evidence="2" id="KW-1185">Reference proteome</keyword>
<dbReference type="OrthoDB" id="5868777at2759"/>
<organism evidence="1 2">
    <name type="scientific">Strongylus vulgaris</name>
    <name type="common">Blood worm</name>
    <dbReference type="NCBI Taxonomy" id="40348"/>
    <lineage>
        <taxon>Eukaryota</taxon>
        <taxon>Metazoa</taxon>
        <taxon>Ecdysozoa</taxon>
        <taxon>Nematoda</taxon>
        <taxon>Chromadorea</taxon>
        <taxon>Rhabditida</taxon>
        <taxon>Rhabditina</taxon>
        <taxon>Rhabditomorpha</taxon>
        <taxon>Strongyloidea</taxon>
        <taxon>Strongylidae</taxon>
        <taxon>Strongylus</taxon>
    </lineage>
</organism>
<evidence type="ECO:0000313" key="2">
    <source>
        <dbReference type="Proteomes" id="UP000270094"/>
    </source>
</evidence>
<dbReference type="InterPro" id="IPR006150">
    <property type="entry name" value="Cys_repeat_1"/>
</dbReference>
<sequence>MCCTDESDLNDEVCPSGRIPYLINGLPQRCTSQRCPRGFECTYKGHDYICCSSVGKNGRHVSPTPTSAFKYPLLRLIVVILPAKDQCSQGSALIYPSTRMPVICIPGKKGCPPGYGCKKSISSDQYVCCSSRFRMSASSGPPCEGYMVLVSRIINGKVDERCGPPCEGYMVLVSRIINGKVDERCERSCPYLQVPIGGICYEMRSS</sequence>
<evidence type="ECO:0008006" key="3">
    <source>
        <dbReference type="Google" id="ProtNLM"/>
    </source>
</evidence>
<dbReference type="Proteomes" id="UP000270094">
    <property type="component" value="Unassembled WGS sequence"/>
</dbReference>
<dbReference type="AlphaFoldDB" id="A0A3P7L9T8"/>
<evidence type="ECO:0000313" key="1">
    <source>
        <dbReference type="EMBL" id="VDM76082.1"/>
    </source>
</evidence>